<accession>A0A975BFY4</accession>
<keyword evidence="2" id="KW-1185">Reference proteome</keyword>
<proteinExistence type="predicted"/>
<gene>
    <name evidence="1" type="ORF">dnm_010280</name>
</gene>
<protein>
    <submittedName>
        <fullName evidence="1">Uncharacterized protein</fullName>
    </submittedName>
</protein>
<dbReference type="Proteomes" id="UP000663722">
    <property type="component" value="Chromosome"/>
</dbReference>
<evidence type="ECO:0000313" key="2">
    <source>
        <dbReference type="Proteomes" id="UP000663722"/>
    </source>
</evidence>
<dbReference type="EMBL" id="CP061800">
    <property type="protein sequence ID" value="QTA85024.1"/>
    <property type="molecule type" value="Genomic_DNA"/>
</dbReference>
<sequence length="47" mass="5408">MVIRNRRSGVPNLQFGSIFHTRKLRHLCQTVSSALRNGHMLNKFTNA</sequence>
<name>A0A975BFY4_9BACT</name>
<dbReference type="AlphaFoldDB" id="A0A975BFY4"/>
<organism evidence="1 2">
    <name type="scientific">Desulfonema magnum</name>
    <dbReference type="NCBI Taxonomy" id="45655"/>
    <lineage>
        <taxon>Bacteria</taxon>
        <taxon>Pseudomonadati</taxon>
        <taxon>Thermodesulfobacteriota</taxon>
        <taxon>Desulfobacteria</taxon>
        <taxon>Desulfobacterales</taxon>
        <taxon>Desulfococcaceae</taxon>
        <taxon>Desulfonema</taxon>
    </lineage>
</organism>
<evidence type="ECO:0000313" key="1">
    <source>
        <dbReference type="EMBL" id="QTA85024.1"/>
    </source>
</evidence>
<dbReference type="KEGG" id="dmm:dnm_010280"/>
<reference evidence="1" key="1">
    <citation type="journal article" date="2021" name="Microb. Physiol.">
        <title>Proteogenomic Insights into the Physiology of Marine, Sulfate-Reducing, Filamentous Desulfonema limicola and Desulfonema magnum.</title>
        <authorList>
            <person name="Schnaars V."/>
            <person name="Wohlbrand L."/>
            <person name="Scheve S."/>
            <person name="Hinrichs C."/>
            <person name="Reinhardt R."/>
            <person name="Rabus R."/>
        </authorList>
    </citation>
    <scope>NUCLEOTIDE SEQUENCE</scope>
    <source>
        <strain evidence="1">4be13</strain>
    </source>
</reference>